<feature type="domain" description="TauD/TfdA-like" evidence="7">
    <location>
        <begin position="133"/>
        <end position="384"/>
    </location>
</feature>
<dbReference type="Gene3D" id="3.60.130.10">
    <property type="entry name" value="Clavaminate synthase-like"/>
    <property type="match status" value="1"/>
</dbReference>
<dbReference type="InterPro" id="IPR003819">
    <property type="entry name" value="TauD/TfdA-like"/>
</dbReference>
<evidence type="ECO:0000313" key="8">
    <source>
        <dbReference type="EMBL" id="EJT53011.1"/>
    </source>
</evidence>
<dbReference type="GO" id="GO:0051213">
    <property type="term" value="F:dioxygenase activity"/>
    <property type="evidence" value="ECO:0007669"/>
    <property type="project" value="UniProtKB-KW"/>
</dbReference>
<dbReference type="AlphaFoldDB" id="J8TIF0"/>
<dbReference type="InterPro" id="IPR042098">
    <property type="entry name" value="TauD-like_sf"/>
</dbReference>
<dbReference type="VEuPathDB" id="FungiDB:A1Q1_00018"/>
<evidence type="ECO:0000256" key="3">
    <source>
        <dbReference type="ARBA" id="ARBA00022723"/>
    </source>
</evidence>
<dbReference type="RefSeq" id="XP_014184334.1">
    <property type="nucleotide sequence ID" value="XM_014328859.1"/>
</dbReference>
<name>J8TIF0_TRIAS</name>
<evidence type="ECO:0000259" key="7">
    <source>
        <dbReference type="Pfam" id="PF02668"/>
    </source>
</evidence>
<comment type="cofactor">
    <cofactor evidence="1">
        <name>Fe(2+)</name>
        <dbReference type="ChEBI" id="CHEBI:29033"/>
    </cofactor>
</comment>
<accession>J8TIF0</accession>
<keyword evidence="3" id="KW-0479">Metal-binding</keyword>
<dbReference type="PANTHER" id="PTHR43779">
    <property type="entry name" value="DIOXYGENASE RV0097-RELATED"/>
    <property type="match status" value="1"/>
</dbReference>
<dbReference type="EMBL" id="ALBS01000009">
    <property type="protein sequence ID" value="EJT53011.1"/>
    <property type="molecule type" value="Genomic_DNA"/>
</dbReference>
<evidence type="ECO:0000256" key="4">
    <source>
        <dbReference type="ARBA" id="ARBA00022964"/>
    </source>
</evidence>
<evidence type="ECO:0000256" key="5">
    <source>
        <dbReference type="ARBA" id="ARBA00023002"/>
    </source>
</evidence>
<protein>
    <recommendedName>
        <fullName evidence="7">TauD/TfdA-like domain-containing protein</fullName>
    </recommendedName>
</protein>
<dbReference type="GeneID" id="25983532"/>
<gene>
    <name evidence="8" type="ORF">A1Q1_00018</name>
</gene>
<dbReference type="GO" id="GO:0046872">
    <property type="term" value="F:metal ion binding"/>
    <property type="evidence" value="ECO:0007669"/>
    <property type="project" value="UniProtKB-KW"/>
</dbReference>
<dbReference type="OrthoDB" id="93019at2759"/>
<dbReference type="HOGENOM" id="CLU_046574_1_0_1"/>
<dbReference type="PANTHER" id="PTHR43779:SF2">
    <property type="entry name" value="ALPHA-KETOGLUTARATE-DEPENDENT XANTHINE DIOXYGENASE XAN1"/>
    <property type="match status" value="1"/>
</dbReference>
<evidence type="ECO:0000256" key="1">
    <source>
        <dbReference type="ARBA" id="ARBA00001954"/>
    </source>
</evidence>
<evidence type="ECO:0000256" key="6">
    <source>
        <dbReference type="ARBA" id="ARBA00023004"/>
    </source>
</evidence>
<proteinExistence type="inferred from homology"/>
<keyword evidence="6" id="KW-0408">Iron</keyword>
<reference evidence="8 9" key="1">
    <citation type="journal article" date="2012" name="Eukaryot. Cell">
        <title>Draft genome sequence of CBS 2479, the standard type strain of Trichosporon asahii.</title>
        <authorList>
            <person name="Yang R.Y."/>
            <person name="Li H.T."/>
            <person name="Zhu H."/>
            <person name="Zhou G.P."/>
            <person name="Wang M."/>
            <person name="Wang L."/>
        </authorList>
    </citation>
    <scope>NUCLEOTIDE SEQUENCE [LARGE SCALE GENOMIC DNA]</scope>
    <source>
        <strain evidence="9">ATCC 90039 / CBS 2479 / JCM 2466 / KCTC 7840 / NCYC 2677 / UAMH 7654</strain>
    </source>
</reference>
<dbReference type="Pfam" id="PF02668">
    <property type="entry name" value="TauD"/>
    <property type="match status" value="1"/>
</dbReference>
<keyword evidence="4" id="KW-0223">Dioxygenase</keyword>
<evidence type="ECO:0000256" key="2">
    <source>
        <dbReference type="ARBA" id="ARBA00005896"/>
    </source>
</evidence>
<dbReference type="SUPFAM" id="SSF51197">
    <property type="entry name" value="Clavaminate synthase-like"/>
    <property type="match status" value="1"/>
</dbReference>
<sequence>MTIAQISLSPLPASPNVDPATFPKDFGRVVTGFDPANPQKDQIIDALYRVGAQLHALRPSANSSAPGPPLPRPQAHTEAAAFDPEATSYGHGNNETGKQDKSVLHPDLKTIPHQPEVQLIGNGVVPGDHEGLSSHPHHKTFHKTVVSDEEDAAGVTRFYRWHIDAALYKLSPPKVTTLYAVKVPEGEQQTLRYDDGSGDEIKLPRGSTVFACGENTFNILPPPLKSLAVRTKVRYAPHPYVWMAGAKAQSTGLGLESDGTEIPLSELPDWTEDNVKVLPMLWKNPVTGRLALQVHPCAAMALEIAPLPEGAEREGALFPDGGKVTDLKEVRELLKTIQRPGIDPKFVFCADWREGDLVLFHNRGLLHSVTGALRDDELRMFHQCNLAASSDPVGPTEEDVKQYA</sequence>
<evidence type="ECO:0000313" key="9">
    <source>
        <dbReference type="Proteomes" id="UP000002748"/>
    </source>
</evidence>
<comment type="similarity">
    <text evidence="2">Belongs to the TfdA dioxygenase family.</text>
</comment>
<comment type="caution">
    <text evidence="8">The sequence shown here is derived from an EMBL/GenBank/DDBJ whole genome shotgun (WGS) entry which is preliminary data.</text>
</comment>
<dbReference type="Proteomes" id="UP000002748">
    <property type="component" value="Unassembled WGS sequence"/>
</dbReference>
<dbReference type="InterPro" id="IPR051178">
    <property type="entry name" value="TfdA_dioxygenase"/>
</dbReference>
<keyword evidence="5" id="KW-0560">Oxidoreductase</keyword>
<dbReference type="KEGG" id="tasa:A1Q1_00018"/>
<organism evidence="8 9">
    <name type="scientific">Trichosporon asahii var. asahii (strain ATCC 90039 / CBS 2479 / JCM 2466 / KCTC 7840 / NBRC 103889/ NCYC 2677 / UAMH 7654)</name>
    <name type="common">Yeast</name>
    <dbReference type="NCBI Taxonomy" id="1186058"/>
    <lineage>
        <taxon>Eukaryota</taxon>
        <taxon>Fungi</taxon>
        <taxon>Dikarya</taxon>
        <taxon>Basidiomycota</taxon>
        <taxon>Agaricomycotina</taxon>
        <taxon>Tremellomycetes</taxon>
        <taxon>Trichosporonales</taxon>
        <taxon>Trichosporonaceae</taxon>
        <taxon>Trichosporon</taxon>
    </lineage>
</organism>